<dbReference type="STRING" id="1464122.SAMN05421737_109116"/>
<evidence type="ECO:0000313" key="1">
    <source>
        <dbReference type="EMBL" id="SDC51470.1"/>
    </source>
</evidence>
<organism evidence="1 2">
    <name type="scientific">Shouchella lonarensis</name>
    <dbReference type="NCBI Taxonomy" id="1464122"/>
    <lineage>
        <taxon>Bacteria</taxon>
        <taxon>Bacillati</taxon>
        <taxon>Bacillota</taxon>
        <taxon>Bacilli</taxon>
        <taxon>Bacillales</taxon>
        <taxon>Bacillaceae</taxon>
        <taxon>Shouchella</taxon>
    </lineage>
</organism>
<dbReference type="AlphaFoldDB" id="A0A1G6M7N8"/>
<dbReference type="SUPFAM" id="SSF88659">
    <property type="entry name" value="Sigma3 and sigma4 domains of RNA polymerase sigma factors"/>
    <property type="match status" value="1"/>
</dbReference>
<accession>A0A1G6M7N8</accession>
<dbReference type="Proteomes" id="UP000242662">
    <property type="component" value="Unassembled WGS sequence"/>
</dbReference>
<dbReference type="InterPro" id="IPR013324">
    <property type="entry name" value="RNA_pol_sigma_r3/r4-like"/>
</dbReference>
<dbReference type="InterPro" id="IPR036388">
    <property type="entry name" value="WH-like_DNA-bd_sf"/>
</dbReference>
<name>A0A1G6M7N8_9BACI</name>
<reference evidence="2" key="1">
    <citation type="submission" date="2016-09" db="EMBL/GenBank/DDBJ databases">
        <authorList>
            <person name="Varghese N."/>
            <person name="Submissions S."/>
        </authorList>
    </citation>
    <scope>NUCLEOTIDE SEQUENCE [LARGE SCALE GENOMIC DNA]</scope>
    <source>
        <strain evidence="2">25nlg</strain>
    </source>
</reference>
<keyword evidence="2" id="KW-1185">Reference proteome</keyword>
<evidence type="ECO:0000313" key="2">
    <source>
        <dbReference type="Proteomes" id="UP000242662"/>
    </source>
</evidence>
<dbReference type="Gene3D" id="1.10.10.10">
    <property type="entry name" value="Winged helix-like DNA-binding domain superfamily/Winged helix DNA-binding domain"/>
    <property type="match status" value="1"/>
</dbReference>
<protein>
    <submittedName>
        <fullName evidence="1">Uncharacterized protein</fullName>
    </submittedName>
</protein>
<dbReference type="RefSeq" id="WP_090776281.1">
    <property type="nucleotide sequence ID" value="NZ_FMYM01000009.1"/>
</dbReference>
<proteinExistence type="predicted"/>
<sequence length="125" mass="15031">MRKKVDKLLQECRENLDLLDQKEMPHMSEIFEFDWKEEQIVSAVRQGILSEEQCIQTSNILKALNKLPQLERELFFLRNFHREKITVQQIARNFSISHRHYHRVKGEALDELARLLRLEKQLAFS</sequence>
<gene>
    <name evidence="1" type="ORF">SAMN05421737_109116</name>
</gene>
<dbReference type="EMBL" id="FMYM01000009">
    <property type="protein sequence ID" value="SDC51470.1"/>
    <property type="molecule type" value="Genomic_DNA"/>
</dbReference>